<dbReference type="AlphaFoldDB" id="A0A813IGT4"/>
<feature type="compositionally biased region" description="Acidic residues" evidence="1">
    <location>
        <begin position="75"/>
        <end position="86"/>
    </location>
</feature>
<dbReference type="EMBL" id="CAJNNW010013716">
    <property type="protein sequence ID" value="CAE8655690.1"/>
    <property type="molecule type" value="Genomic_DNA"/>
</dbReference>
<feature type="region of interest" description="Disordered" evidence="1">
    <location>
        <begin position="51"/>
        <end position="98"/>
    </location>
</feature>
<evidence type="ECO:0000313" key="2">
    <source>
        <dbReference type="EMBL" id="CAE8650597.1"/>
    </source>
</evidence>
<evidence type="ECO:0000313" key="3">
    <source>
        <dbReference type="EMBL" id="CAE8655690.1"/>
    </source>
</evidence>
<gene>
    <name evidence="3" type="ORF">PGLA2088_LOCUS11756</name>
    <name evidence="2" type="ORF">PGLA2088_LOCUS8397</name>
</gene>
<accession>A0A813IGT4</accession>
<feature type="compositionally biased region" description="Low complexity" evidence="1">
    <location>
        <begin position="87"/>
        <end position="98"/>
    </location>
</feature>
<proteinExistence type="predicted"/>
<dbReference type="EMBL" id="CAJNNW010009017">
    <property type="protein sequence ID" value="CAE8650597.1"/>
    <property type="molecule type" value="Genomic_DNA"/>
</dbReference>
<organism evidence="2 4">
    <name type="scientific">Polarella glacialis</name>
    <name type="common">Dinoflagellate</name>
    <dbReference type="NCBI Taxonomy" id="89957"/>
    <lineage>
        <taxon>Eukaryota</taxon>
        <taxon>Sar</taxon>
        <taxon>Alveolata</taxon>
        <taxon>Dinophyceae</taxon>
        <taxon>Suessiales</taxon>
        <taxon>Suessiaceae</taxon>
        <taxon>Polarella</taxon>
    </lineage>
</organism>
<sequence length="127" mass="14182">MSANKRPCPFALHWLSHLFCLPNKDRLAICRRNRSPPTSLRRCSFGHVTTLRQHNSPGIPPITAERIKKGGITDDNGDGDGDDDNDNNNNNSNNNHNNNNKNNCLLPLFLMLWSASVDILKSSGGRY</sequence>
<name>A0A813IGT4_POLGL</name>
<protein>
    <submittedName>
        <fullName evidence="2">Uncharacterized protein</fullName>
    </submittedName>
</protein>
<comment type="caution">
    <text evidence="2">The sequence shown here is derived from an EMBL/GenBank/DDBJ whole genome shotgun (WGS) entry which is preliminary data.</text>
</comment>
<reference evidence="2" key="1">
    <citation type="submission" date="2021-02" db="EMBL/GenBank/DDBJ databases">
        <authorList>
            <person name="Dougan E. K."/>
            <person name="Rhodes N."/>
            <person name="Thang M."/>
            <person name="Chan C."/>
        </authorList>
    </citation>
    <scope>NUCLEOTIDE SEQUENCE</scope>
</reference>
<dbReference type="Proteomes" id="UP000626109">
    <property type="component" value="Unassembled WGS sequence"/>
</dbReference>
<evidence type="ECO:0000313" key="4">
    <source>
        <dbReference type="Proteomes" id="UP000626109"/>
    </source>
</evidence>
<evidence type="ECO:0000256" key="1">
    <source>
        <dbReference type="SAM" id="MobiDB-lite"/>
    </source>
</evidence>